<sequence length="69" mass="7746">MSSLAFPEAIWHRSSAFMPPLCEAPDAAHAAPRSFRNRIAGPQDLAHQQNNLLPVRPLLFPRQTTKLTR</sequence>
<gene>
    <name evidence="1" type="ORF">CBM2586_A11164</name>
</gene>
<name>A0A975WRV3_9BURK</name>
<organism evidence="1 2">
    <name type="scientific">Cupriavidus taiwanensis</name>
    <dbReference type="NCBI Taxonomy" id="164546"/>
    <lineage>
        <taxon>Bacteria</taxon>
        <taxon>Pseudomonadati</taxon>
        <taxon>Pseudomonadota</taxon>
        <taxon>Betaproteobacteria</taxon>
        <taxon>Burkholderiales</taxon>
        <taxon>Burkholderiaceae</taxon>
        <taxon>Cupriavidus</taxon>
    </lineage>
</organism>
<dbReference type="Proteomes" id="UP000257016">
    <property type="component" value="Unassembled WGS sequence"/>
</dbReference>
<proteinExistence type="predicted"/>
<dbReference type="AlphaFoldDB" id="A0A975WRV3"/>
<evidence type="ECO:0000313" key="1">
    <source>
        <dbReference type="EMBL" id="SOY41594.1"/>
    </source>
</evidence>
<accession>A0A975WRV3</accession>
<dbReference type="EMBL" id="OFSN01000001">
    <property type="protein sequence ID" value="SOY41594.1"/>
    <property type="molecule type" value="Genomic_DNA"/>
</dbReference>
<comment type="caution">
    <text evidence="1">The sequence shown here is derived from an EMBL/GenBank/DDBJ whole genome shotgun (WGS) entry which is preliminary data.</text>
</comment>
<protein>
    <submittedName>
        <fullName evidence="1">Uncharacterized protein</fullName>
    </submittedName>
</protein>
<evidence type="ECO:0000313" key="2">
    <source>
        <dbReference type="Proteomes" id="UP000257016"/>
    </source>
</evidence>
<reference evidence="1 2" key="1">
    <citation type="submission" date="2018-01" db="EMBL/GenBank/DDBJ databases">
        <authorList>
            <person name="Clerissi C."/>
        </authorList>
    </citation>
    <scope>NUCLEOTIDE SEQUENCE [LARGE SCALE GENOMIC DNA]</scope>
    <source>
        <strain evidence="1">Cupriavidus taiwanensis LMG 19430</strain>
    </source>
</reference>